<dbReference type="GeneID" id="63828903"/>
<name>A0A165HJF9_9APHY</name>
<dbReference type="EMBL" id="KV427606">
    <property type="protein sequence ID" value="KZT11805.1"/>
    <property type="molecule type" value="Genomic_DNA"/>
</dbReference>
<protein>
    <submittedName>
        <fullName evidence="1">Uncharacterized protein</fullName>
    </submittedName>
</protein>
<evidence type="ECO:0000313" key="1">
    <source>
        <dbReference type="EMBL" id="KZT11805.1"/>
    </source>
</evidence>
<dbReference type="Proteomes" id="UP000076871">
    <property type="component" value="Unassembled WGS sequence"/>
</dbReference>
<dbReference type="AlphaFoldDB" id="A0A165HJF9"/>
<reference evidence="1 2" key="1">
    <citation type="journal article" date="2016" name="Mol. Biol. Evol.">
        <title>Comparative Genomics of Early-Diverging Mushroom-Forming Fungi Provides Insights into the Origins of Lignocellulose Decay Capabilities.</title>
        <authorList>
            <person name="Nagy L.G."/>
            <person name="Riley R."/>
            <person name="Tritt A."/>
            <person name="Adam C."/>
            <person name="Daum C."/>
            <person name="Floudas D."/>
            <person name="Sun H."/>
            <person name="Yadav J.S."/>
            <person name="Pangilinan J."/>
            <person name="Larsson K.H."/>
            <person name="Matsuura K."/>
            <person name="Barry K."/>
            <person name="Labutti K."/>
            <person name="Kuo R."/>
            <person name="Ohm R.A."/>
            <person name="Bhattacharya S.S."/>
            <person name="Shirouzu T."/>
            <person name="Yoshinaga Y."/>
            <person name="Martin F.M."/>
            <person name="Grigoriev I.V."/>
            <person name="Hibbett D.S."/>
        </authorList>
    </citation>
    <scope>NUCLEOTIDE SEQUENCE [LARGE SCALE GENOMIC DNA]</scope>
    <source>
        <strain evidence="1 2">93-53</strain>
    </source>
</reference>
<evidence type="ECO:0000313" key="2">
    <source>
        <dbReference type="Proteomes" id="UP000076871"/>
    </source>
</evidence>
<dbReference type="RefSeq" id="XP_040769453.1">
    <property type="nucleotide sequence ID" value="XM_040911875.1"/>
</dbReference>
<keyword evidence="2" id="KW-1185">Reference proteome</keyword>
<accession>A0A165HJF9</accession>
<proteinExistence type="predicted"/>
<sequence length="111" mass="12699">MSLTQMSTLYAAKKAQKTAECAKAEAEEQLHVKDAALEAESSSCQELEQALNNVWLELEAKTSQLDVECNAHWELRQRLDNVEWQLWNDEAELQLRANIGQLNEDIMAMTY</sequence>
<organism evidence="1 2">
    <name type="scientific">Laetiporus sulphureus 93-53</name>
    <dbReference type="NCBI Taxonomy" id="1314785"/>
    <lineage>
        <taxon>Eukaryota</taxon>
        <taxon>Fungi</taxon>
        <taxon>Dikarya</taxon>
        <taxon>Basidiomycota</taxon>
        <taxon>Agaricomycotina</taxon>
        <taxon>Agaricomycetes</taxon>
        <taxon>Polyporales</taxon>
        <taxon>Laetiporus</taxon>
    </lineage>
</organism>
<gene>
    <name evidence="1" type="ORF">LAESUDRAFT_754358</name>
</gene>
<dbReference type="InParanoid" id="A0A165HJF9"/>